<accession>A0A4C1YMM3</accession>
<dbReference type="EMBL" id="BGZK01001288">
    <property type="protein sequence ID" value="GBP76360.1"/>
    <property type="molecule type" value="Genomic_DNA"/>
</dbReference>
<evidence type="ECO:0000313" key="2">
    <source>
        <dbReference type="EMBL" id="GBP76360.1"/>
    </source>
</evidence>
<comment type="caution">
    <text evidence="2">The sequence shown here is derived from an EMBL/GenBank/DDBJ whole genome shotgun (WGS) entry which is preliminary data.</text>
</comment>
<reference evidence="2 3" key="1">
    <citation type="journal article" date="2019" name="Commun. Biol.">
        <title>The bagworm genome reveals a unique fibroin gene that provides high tensile strength.</title>
        <authorList>
            <person name="Kono N."/>
            <person name="Nakamura H."/>
            <person name="Ohtoshi R."/>
            <person name="Tomita M."/>
            <person name="Numata K."/>
            <person name="Arakawa K."/>
        </authorList>
    </citation>
    <scope>NUCLEOTIDE SEQUENCE [LARGE SCALE GENOMIC DNA]</scope>
</reference>
<feature type="region of interest" description="Disordered" evidence="1">
    <location>
        <begin position="57"/>
        <end position="99"/>
    </location>
</feature>
<feature type="region of interest" description="Disordered" evidence="1">
    <location>
        <begin position="1"/>
        <end position="20"/>
    </location>
</feature>
<feature type="compositionally biased region" description="Basic residues" evidence="1">
    <location>
        <begin position="78"/>
        <end position="90"/>
    </location>
</feature>
<dbReference type="Proteomes" id="UP000299102">
    <property type="component" value="Unassembled WGS sequence"/>
</dbReference>
<evidence type="ECO:0000313" key="3">
    <source>
        <dbReference type="Proteomes" id="UP000299102"/>
    </source>
</evidence>
<name>A0A4C1YMM3_EUMVA</name>
<organism evidence="2 3">
    <name type="scientific">Eumeta variegata</name>
    <name type="common">Bagworm moth</name>
    <name type="synonym">Eumeta japonica</name>
    <dbReference type="NCBI Taxonomy" id="151549"/>
    <lineage>
        <taxon>Eukaryota</taxon>
        <taxon>Metazoa</taxon>
        <taxon>Ecdysozoa</taxon>
        <taxon>Arthropoda</taxon>
        <taxon>Hexapoda</taxon>
        <taxon>Insecta</taxon>
        <taxon>Pterygota</taxon>
        <taxon>Neoptera</taxon>
        <taxon>Endopterygota</taxon>
        <taxon>Lepidoptera</taxon>
        <taxon>Glossata</taxon>
        <taxon>Ditrysia</taxon>
        <taxon>Tineoidea</taxon>
        <taxon>Psychidae</taxon>
        <taxon>Oiketicinae</taxon>
        <taxon>Eumeta</taxon>
    </lineage>
</organism>
<sequence>MFICLSGKKPKTSSSASKVAPLQMATAPALPAVTPSVKDTYYSTPWYTVVKLNSQDARASQNAKASKPAKSSQTNKVNKGKRQRPPKSRLMRLTSSRPPILRKLKNRHPYSFTIRAHGPKFMNNTILKALPSQIPVIQQGALKSNRRLSRTSG</sequence>
<keyword evidence="3" id="KW-1185">Reference proteome</keyword>
<evidence type="ECO:0000256" key="1">
    <source>
        <dbReference type="SAM" id="MobiDB-lite"/>
    </source>
</evidence>
<proteinExistence type="predicted"/>
<protein>
    <submittedName>
        <fullName evidence="2">Uncharacterized protein</fullName>
    </submittedName>
</protein>
<feature type="compositionally biased region" description="Polar residues" evidence="1">
    <location>
        <begin position="57"/>
        <end position="77"/>
    </location>
</feature>
<dbReference type="AlphaFoldDB" id="A0A4C1YMM3"/>
<gene>
    <name evidence="2" type="ORF">EVAR_53004_1</name>
</gene>